<dbReference type="AlphaFoldDB" id="A0A151T7H0"/>
<reference evidence="2 3" key="1">
    <citation type="journal article" date="2012" name="Nat. Biotechnol.">
        <title>Draft genome sequence of pigeonpea (Cajanus cajan), an orphan legume crop of resource-poor farmers.</title>
        <authorList>
            <person name="Varshney R.K."/>
            <person name="Chen W."/>
            <person name="Li Y."/>
            <person name="Bharti A.K."/>
            <person name="Saxena R.K."/>
            <person name="Schlueter J.A."/>
            <person name="Donoghue M.T."/>
            <person name="Azam S."/>
            <person name="Fan G."/>
            <person name="Whaley A.M."/>
            <person name="Farmer A.D."/>
            <person name="Sheridan J."/>
            <person name="Iwata A."/>
            <person name="Tuteja R."/>
            <person name="Penmetsa R.V."/>
            <person name="Wu W."/>
            <person name="Upadhyaya H.D."/>
            <person name="Yang S.P."/>
            <person name="Shah T."/>
            <person name="Saxena K.B."/>
            <person name="Michael T."/>
            <person name="McCombie W.R."/>
            <person name="Yang B."/>
            <person name="Zhang G."/>
            <person name="Yang H."/>
            <person name="Wang J."/>
            <person name="Spillane C."/>
            <person name="Cook D.R."/>
            <person name="May G.D."/>
            <person name="Xu X."/>
            <person name="Jackson S.A."/>
        </authorList>
    </citation>
    <scope>NUCLEOTIDE SEQUENCE [LARGE SCALE GENOMIC DNA]</scope>
    <source>
        <strain evidence="3">cv. Asha</strain>
    </source>
</reference>
<protein>
    <submittedName>
        <fullName evidence="2">Uncharacterized protein Mb2253c family</fullName>
    </submittedName>
</protein>
<dbReference type="SUPFAM" id="SSF53098">
    <property type="entry name" value="Ribonuclease H-like"/>
    <property type="match status" value="2"/>
</dbReference>
<dbReference type="InterPro" id="IPR036397">
    <property type="entry name" value="RNaseH_sf"/>
</dbReference>
<sequence length="322" mass="36703">MMLELAIKFDFRATNNQAEYEALLVGLRLARDTGVKKLKCCSDSKLIIEQVGGHYQTKDPQLQRYNLMVSHLTSFFDSFQIVHISRDQNVQADILSKLASTKRPGQHKTIIQESITTSSYNSIAILTNCPSNQSKMSNIWKYMEDGTLPDNKIEASKVKAKSCHFTIEAGELFKRGFSVPLLKCLDIDQAQYVLKEIHRGICGMHSRARSMATRIVCVGYYWPAMRADYKLYVQKCRAYQEFGNLHRLPPTSLHSMQSAWPFAWWGMDILGPLPVAKGQLKFLIVGIDYFTKWIEVEALAKITAANVQKFTWKKIICKHGLP</sequence>
<dbReference type="Gramene" id="C.cajan_17027.t">
    <property type="protein sequence ID" value="C.cajan_17027.t.cds1"/>
    <property type="gene ID" value="C.cajan_17027"/>
</dbReference>
<dbReference type="Gene3D" id="1.10.340.70">
    <property type="match status" value="1"/>
</dbReference>
<dbReference type="Proteomes" id="UP000075243">
    <property type="component" value="Chromosome 8"/>
</dbReference>
<dbReference type="PANTHER" id="PTHR48475">
    <property type="entry name" value="RIBONUCLEASE H"/>
    <property type="match status" value="1"/>
</dbReference>
<dbReference type="InterPro" id="IPR001584">
    <property type="entry name" value="Integrase_cat-core"/>
</dbReference>
<dbReference type="GO" id="GO:0015074">
    <property type="term" value="P:DNA integration"/>
    <property type="evidence" value="ECO:0007669"/>
    <property type="project" value="InterPro"/>
</dbReference>
<name>A0A151T7H0_CAJCA</name>
<feature type="domain" description="Integrase catalytic" evidence="1">
    <location>
        <begin position="257"/>
        <end position="322"/>
    </location>
</feature>
<dbReference type="InterPro" id="IPR041588">
    <property type="entry name" value="Integrase_H2C2"/>
</dbReference>
<dbReference type="InterPro" id="IPR012337">
    <property type="entry name" value="RNaseH-like_sf"/>
</dbReference>
<gene>
    <name evidence="2" type="ORF">KK1_017532</name>
</gene>
<dbReference type="CDD" id="cd09279">
    <property type="entry name" value="RNase_HI_like"/>
    <property type="match status" value="1"/>
</dbReference>
<evidence type="ECO:0000313" key="2">
    <source>
        <dbReference type="EMBL" id="KYP62971.1"/>
    </source>
</evidence>
<dbReference type="Gene3D" id="3.30.420.10">
    <property type="entry name" value="Ribonuclease H-like superfamily/Ribonuclease H"/>
    <property type="match status" value="2"/>
</dbReference>
<dbReference type="PANTHER" id="PTHR48475:SF2">
    <property type="entry name" value="RIBONUCLEASE H"/>
    <property type="match status" value="1"/>
</dbReference>
<dbReference type="EMBL" id="CM003610">
    <property type="protein sequence ID" value="KYP62971.1"/>
    <property type="molecule type" value="Genomic_DNA"/>
</dbReference>
<dbReference type="InterPro" id="IPR002156">
    <property type="entry name" value="RNaseH_domain"/>
</dbReference>
<dbReference type="Pfam" id="PF17921">
    <property type="entry name" value="Integrase_H2C2"/>
    <property type="match status" value="1"/>
</dbReference>
<dbReference type="GO" id="GO:0003676">
    <property type="term" value="F:nucleic acid binding"/>
    <property type="evidence" value="ECO:0007669"/>
    <property type="project" value="InterPro"/>
</dbReference>
<dbReference type="GO" id="GO:0004523">
    <property type="term" value="F:RNA-DNA hybrid ribonuclease activity"/>
    <property type="evidence" value="ECO:0007669"/>
    <property type="project" value="InterPro"/>
</dbReference>
<evidence type="ECO:0000313" key="3">
    <source>
        <dbReference type="Proteomes" id="UP000075243"/>
    </source>
</evidence>
<proteinExistence type="predicted"/>
<accession>A0A151T7H0</accession>
<dbReference type="Pfam" id="PF13456">
    <property type="entry name" value="RVT_3"/>
    <property type="match status" value="1"/>
</dbReference>
<dbReference type="PROSITE" id="PS50994">
    <property type="entry name" value="INTEGRASE"/>
    <property type="match status" value="1"/>
</dbReference>
<keyword evidence="3" id="KW-1185">Reference proteome</keyword>
<organism evidence="2 3">
    <name type="scientific">Cajanus cajan</name>
    <name type="common">Pigeon pea</name>
    <name type="synonym">Cajanus indicus</name>
    <dbReference type="NCBI Taxonomy" id="3821"/>
    <lineage>
        <taxon>Eukaryota</taxon>
        <taxon>Viridiplantae</taxon>
        <taxon>Streptophyta</taxon>
        <taxon>Embryophyta</taxon>
        <taxon>Tracheophyta</taxon>
        <taxon>Spermatophyta</taxon>
        <taxon>Magnoliopsida</taxon>
        <taxon>eudicotyledons</taxon>
        <taxon>Gunneridae</taxon>
        <taxon>Pentapetalae</taxon>
        <taxon>rosids</taxon>
        <taxon>fabids</taxon>
        <taxon>Fabales</taxon>
        <taxon>Fabaceae</taxon>
        <taxon>Papilionoideae</taxon>
        <taxon>50 kb inversion clade</taxon>
        <taxon>NPAAA clade</taxon>
        <taxon>indigoferoid/millettioid clade</taxon>
        <taxon>Phaseoleae</taxon>
        <taxon>Cajanus</taxon>
    </lineage>
</organism>
<evidence type="ECO:0000259" key="1">
    <source>
        <dbReference type="PROSITE" id="PS50994"/>
    </source>
</evidence>